<keyword evidence="7" id="KW-0175">Coiled coil</keyword>
<keyword evidence="4" id="KW-0238">DNA-binding</keyword>
<dbReference type="GO" id="GO:0005634">
    <property type="term" value="C:nucleus"/>
    <property type="evidence" value="ECO:0007669"/>
    <property type="project" value="TreeGrafter"/>
</dbReference>
<sequence>MDFDDSCRFLENNFDQFCLANLLSPNDFGISANNIIEQSDDQLSEVIENLRSDLNSYNNDGVLSPDDSSIFDTVTLDNDFINQILYDNASPSTSDSGNYSPTCSNSDDQSASDSDRITNVVQAIQIHQLESKFAAVPNPSRLIPVHIPVQQIVTNGKSTSSHPMICIMPAQTHASSCNSQPAVNQGKQRMLSPKHEGSSSTSIFASAPVKNVRIVVFTPVNNLFNTLSNGVAHHFEPQRCTKVDVHFSDYDRKKEDRKIRNRYSAQLSRIRKRNEIDEMKRNLANKDVTIEKLKNEIENLKGTIETLRRENEMLKLKANNQSSPGHLSMLAGAVCLFGFVSLLNLDPVRDIKSLPALNLAKSNVYSMRKRVNTGRALLSLDYHGVTESRENSQSSKKSGFLSHSNLNYSVNCDNMQKKYLNHTEAMKLNNDVFAWINRHECLQFMHIRRIFRVPIYKGSTTPNVTIKSIRDDERRKMDRENRRQRTAIDKMEAARLKAVRERAWRHIDMISSSADNTAIKSQVKTMDYDVMSPEHFSTNWLKDKTDALTALDMESQYAELARNLKQREDTLYIVAMKNYYLLPATDRNGIMQPRMALILPALSFNGTLPNQVAMMRLECDITGTGLFHLPSSLLPLFYDHSSRQ</sequence>
<feature type="domain" description="BZIP" evidence="9">
    <location>
        <begin position="251"/>
        <end position="314"/>
    </location>
</feature>
<name>A0A498S912_ACAVI</name>
<dbReference type="PANTHER" id="PTHR46164:SF3">
    <property type="entry name" value="ATF6, ISOFORM C"/>
    <property type="match status" value="1"/>
</dbReference>
<dbReference type="CDD" id="cd14686">
    <property type="entry name" value="bZIP"/>
    <property type="match status" value="1"/>
</dbReference>
<evidence type="ECO:0000256" key="4">
    <source>
        <dbReference type="ARBA" id="ARBA00023125"/>
    </source>
</evidence>
<feature type="compositionally biased region" description="Polar residues" evidence="8">
    <location>
        <begin position="91"/>
        <end position="103"/>
    </location>
</feature>
<dbReference type="InterPro" id="IPR051882">
    <property type="entry name" value="ATF_bZIP_TF"/>
</dbReference>
<evidence type="ECO:0000256" key="3">
    <source>
        <dbReference type="ARBA" id="ARBA00023015"/>
    </source>
</evidence>
<dbReference type="EMBL" id="UPTC01000208">
    <property type="protein sequence ID" value="VBB27282.1"/>
    <property type="molecule type" value="Genomic_DNA"/>
</dbReference>
<dbReference type="AlphaFoldDB" id="A0A498S912"/>
<dbReference type="STRING" id="6277.A0A498S912"/>
<dbReference type="SMART" id="SM00338">
    <property type="entry name" value="BRLZ"/>
    <property type="match status" value="1"/>
</dbReference>
<organism evidence="10 11">
    <name type="scientific">Acanthocheilonema viteae</name>
    <name type="common">Filarial nematode worm</name>
    <name type="synonym">Dipetalonema viteae</name>
    <dbReference type="NCBI Taxonomy" id="6277"/>
    <lineage>
        <taxon>Eukaryota</taxon>
        <taxon>Metazoa</taxon>
        <taxon>Ecdysozoa</taxon>
        <taxon>Nematoda</taxon>
        <taxon>Chromadorea</taxon>
        <taxon>Rhabditida</taxon>
        <taxon>Spirurina</taxon>
        <taxon>Spiruromorpha</taxon>
        <taxon>Filarioidea</taxon>
        <taxon>Onchocercidae</taxon>
        <taxon>Acanthocheilonema</taxon>
    </lineage>
</organism>
<keyword evidence="5" id="KW-0804">Transcription</keyword>
<dbReference type="PROSITE" id="PS50217">
    <property type="entry name" value="BZIP"/>
    <property type="match status" value="1"/>
</dbReference>
<protein>
    <recommendedName>
        <fullName evidence="9">BZIP domain-containing protein</fullName>
    </recommendedName>
</protein>
<dbReference type="Proteomes" id="UP000276991">
    <property type="component" value="Unassembled WGS sequence"/>
</dbReference>
<dbReference type="GO" id="GO:0016020">
    <property type="term" value="C:membrane"/>
    <property type="evidence" value="ECO:0007669"/>
    <property type="project" value="UniProtKB-SubCell"/>
</dbReference>
<evidence type="ECO:0000256" key="5">
    <source>
        <dbReference type="ARBA" id="ARBA00023163"/>
    </source>
</evidence>
<comment type="subcellular location">
    <subcellularLocation>
        <location evidence="1">Membrane</location>
        <topology evidence="1">Single-pass membrane protein</topology>
    </subcellularLocation>
</comment>
<comment type="similarity">
    <text evidence="2">Belongs to the bZIP family. ATF subfamily.</text>
</comment>
<keyword evidence="3" id="KW-0805">Transcription regulation</keyword>
<gene>
    <name evidence="10" type="ORF">NAV_LOCUS2112</name>
</gene>
<dbReference type="InterPro" id="IPR046347">
    <property type="entry name" value="bZIP_sf"/>
</dbReference>
<evidence type="ECO:0000256" key="6">
    <source>
        <dbReference type="ARBA" id="ARBA00023242"/>
    </source>
</evidence>
<evidence type="ECO:0000256" key="7">
    <source>
        <dbReference type="SAM" id="Coils"/>
    </source>
</evidence>
<keyword evidence="11" id="KW-1185">Reference proteome</keyword>
<accession>A0A498S912</accession>
<dbReference type="SUPFAM" id="SSF57959">
    <property type="entry name" value="Leucine zipper domain"/>
    <property type="match status" value="1"/>
</dbReference>
<dbReference type="GO" id="GO:0000978">
    <property type="term" value="F:RNA polymerase II cis-regulatory region sequence-specific DNA binding"/>
    <property type="evidence" value="ECO:0007669"/>
    <property type="project" value="TreeGrafter"/>
</dbReference>
<dbReference type="PANTHER" id="PTHR46164">
    <property type="entry name" value="ATF6, ISOFORM C"/>
    <property type="match status" value="1"/>
</dbReference>
<evidence type="ECO:0000256" key="1">
    <source>
        <dbReference type="ARBA" id="ARBA00004167"/>
    </source>
</evidence>
<proteinExistence type="inferred from homology"/>
<evidence type="ECO:0000256" key="8">
    <source>
        <dbReference type="SAM" id="MobiDB-lite"/>
    </source>
</evidence>
<feature type="region of interest" description="Disordered" evidence="8">
    <location>
        <begin position="91"/>
        <end position="115"/>
    </location>
</feature>
<reference evidence="10 11" key="1">
    <citation type="submission" date="2018-08" db="EMBL/GenBank/DDBJ databases">
        <authorList>
            <person name="Laetsch R D."/>
            <person name="Stevens L."/>
            <person name="Kumar S."/>
            <person name="Blaxter L. M."/>
        </authorList>
    </citation>
    <scope>NUCLEOTIDE SEQUENCE [LARGE SCALE GENOMIC DNA]</scope>
</reference>
<dbReference type="GO" id="GO:0000981">
    <property type="term" value="F:DNA-binding transcription factor activity, RNA polymerase II-specific"/>
    <property type="evidence" value="ECO:0007669"/>
    <property type="project" value="TreeGrafter"/>
</dbReference>
<dbReference type="Gene3D" id="1.20.5.170">
    <property type="match status" value="1"/>
</dbReference>
<evidence type="ECO:0000313" key="11">
    <source>
        <dbReference type="Proteomes" id="UP000276991"/>
    </source>
</evidence>
<evidence type="ECO:0000259" key="9">
    <source>
        <dbReference type="PROSITE" id="PS50217"/>
    </source>
</evidence>
<evidence type="ECO:0000313" key="10">
    <source>
        <dbReference type="EMBL" id="VBB27282.1"/>
    </source>
</evidence>
<dbReference type="InterPro" id="IPR004827">
    <property type="entry name" value="bZIP"/>
</dbReference>
<evidence type="ECO:0000256" key="2">
    <source>
        <dbReference type="ARBA" id="ARBA00009050"/>
    </source>
</evidence>
<dbReference type="GO" id="GO:0030968">
    <property type="term" value="P:endoplasmic reticulum unfolded protein response"/>
    <property type="evidence" value="ECO:0007669"/>
    <property type="project" value="TreeGrafter"/>
</dbReference>
<dbReference type="OrthoDB" id="644067at2759"/>
<feature type="coiled-coil region" evidence="7">
    <location>
        <begin position="276"/>
        <end position="317"/>
    </location>
</feature>
<keyword evidence="6" id="KW-0539">Nucleus</keyword>